<protein>
    <submittedName>
        <fullName evidence="2">CI repressor</fullName>
    </submittedName>
</protein>
<dbReference type="PATRIC" id="fig|1121439.3.peg.138"/>
<dbReference type="Proteomes" id="UP000014975">
    <property type="component" value="Unassembled WGS sequence"/>
</dbReference>
<reference evidence="2 3" key="1">
    <citation type="journal article" date="2013" name="Genome Announc.">
        <title>Draft genome sequences for three mercury-methylating, sulfate-reducing bacteria.</title>
        <authorList>
            <person name="Brown S.D."/>
            <person name="Hurt R.A.Jr."/>
            <person name="Gilmour C.C."/>
            <person name="Elias D.A."/>
        </authorList>
    </citation>
    <scope>NUCLEOTIDE SEQUENCE [LARGE SCALE GENOMIC DNA]</scope>
    <source>
        <strain evidence="2 3">DSM 16529</strain>
    </source>
</reference>
<dbReference type="CDD" id="cd06462">
    <property type="entry name" value="Peptidase_S24_S26"/>
    <property type="match status" value="1"/>
</dbReference>
<sequence>MNQAGSALRDAEEFNDIYLRVLEAAGAQTQQDLAERLGIRQSSVSDAKKKKRVPASWILSLCLEAGYNPRWLLSGEPPRRLTAPDAGDALDSSEGLTIVAVNAPTPSRGANGAWTAPETDRICIPSSYRRPGLLVFTATDDSLSPVIRRGAYVGVETRRRNIAEGDVHAVLLPEVGLVFRRVFVDIGRGALRLQGEGKGVFDLHLPLDRKDERLVGRVAWTMQEI</sequence>
<dbReference type="AlphaFoldDB" id="S7TG89"/>
<dbReference type="InterPro" id="IPR010982">
    <property type="entry name" value="Lambda_DNA-bd_dom_sf"/>
</dbReference>
<dbReference type="STRING" id="1121439.dsat_1755"/>
<dbReference type="Gene3D" id="1.10.260.40">
    <property type="entry name" value="lambda repressor-like DNA-binding domains"/>
    <property type="match status" value="1"/>
</dbReference>
<dbReference type="eggNOG" id="COG2932">
    <property type="taxonomic scope" value="Bacteria"/>
</dbReference>
<proteinExistence type="predicted"/>
<dbReference type="InterPro" id="IPR036286">
    <property type="entry name" value="LexA/Signal_pep-like_sf"/>
</dbReference>
<organism evidence="2 3">
    <name type="scientific">Alkalidesulfovibrio alkalitolerans DSM 16529</name>
    <dbReference type="NCBI Taxonomy" id="1121439"/>
    <lineage>
        <taxon>Bacteria</taxon>
        <taxon>Pseudomonadati</taxon>
        <taxon>Thermodesulfobacteriota</taxon>
        <taxon>Desulfovibrionia</taxon>
        <taxon>Desulfovibrionales</taxon>
        <taxon>Desulfovibrionaceae</taxon>
        <taxon>Alkalidesulfovibrio</taxon>
    </lineage>
</organism>
<dbReference type="RefSeq" id="WP_020885641.1">
    <property type="nucleotide sequence ID" value="NZ_ATHI01000001.1"/>
</dbReference>
<gene>
    <name evidence="2" type="ORF">dsat_1755</name>
</gene>
<evidence type="ECO:0000313" key="2">
    <source>
        <dbReference type="EMBL" id="EPR36227.1"/>
    </source>
</evidence>
<name>S7TG89_9BACT</name>
<dbReference type="SUPFAM" id="SSF51306">
    <property type="entry name" value="LexA/Signal peptidase"/>
    <property type="match status" value="1"/>
</dbReference>
<comment type="caution">
    <text evidence="2">The sequence shown here is derived from an EMBL/GenBank/DDBJ whole genome shotgun (WGS) entry which is preliminary data.</text>
</comment>
<dbReference type="GO" id="GO:0003677">
    <property type="term" value="F:DNA binding"/>
    <property type="evidence" value="ECO:0007669"/>
    <property type="project" value="InterPro"/>
</dbReference>
<dbReference type="EMBL" id="ATHI01000001">
    <property type="protein sequence ID" value="EPR36227.1"/>
    <property type="molecule type" value="Genomic_DNA"/>
</dbReference>
<dbReference type="InterPro" id="IPR010744">
    <property type="entry name" value="Phage_CI_N"/>
</dbReference>
<evidence type="ECO:0000259" key="1">
    <source>
        <dbReference type="Pfam" id="PF07022"/>
    </source>
</evidence>
<dbReference type="GO" id="GO:0045892">
    <property type="term" value="P:negative regulation of DNA-templated transcription"/>
    <property type="evidence" value="ECO:0007669"/>
    <property type="project" value="InterPro"/>
</dbReference>
<dbReference type="OrthoDB" id="5464916at2"/>
<evidence type="ECO:0000313" key="3">
    <source>
        <dbReference type="Proteomes" id="UP000014975"/>
    </source>
</evidence>
<accession>S7TG89</accession>
<dbReference type="Pfam" id="PF07022">
    <property type="entry name" value="Phage_CI_repr"/>
    <property type="match status" value="1"/>
</dbReference>
<keyword evidence="3" id="KW-1185">Reference proteome</keyword>
<feature type="domain" description="Bacteriophage CI repressor N-terminal" evidence="1">
    <location>
        <begin position="20"/>
        <end position="76"/>
    </location>
</feature>
<dbReference type="SUPFAM" id="SSF47413">
    <property type="entry name" value="lambda repressor-like DNA-binding domains"/>
    <property type="match status" value="1"/>
</dbReference>